<dbReference type="InterPro" id="IPR029058">
    <property type="entry name" value="AB_hydrolase_fold"/>
</dbReference>
<dbReference type="OrthoDB" id="287426at2157"/>
<keyword evidence="2" id="KW-0378">Hydrolase</keyword>
<protein>
    <submittedName>
        <fullName evidence="2">Alpha/beta hydrolase family protein</fullName>
    </submittedName>
</protein>
<dbReference type="Gene3D" id="3.40.50.1820">
    <property type="entry name" value="alpha/beta hydrolase"/>
    <property type="match status" value="1"/>
</dbReference>
<dbReference type="RefSeq" id="WP_089810790.1">
    <property type="nucleotide sequence ID" value="NZ_FOYT01000005.1"/>
</dbReference>
<keyword evidence="3" id="KW-1185">Reference proteome</keyword>
<accession>A0A1I6IYZ6</accession>
<reference evidence="3" key="1">
    <citation type="submission" date="2016-10" db="EMBL/GenBank/DDBJ databases">
        <authorList>
            <person name="Varghese N."/>
            <person name="Submissions S."/>
        </authorList>
    </citation>
    <scope>NUCLEOTIDE SEQUENCE [LARGE SCALE GENOMIC DNA]</scope>
    <source>
        <strain evidence="3">CGMCC 1.7736</strain>
    </source>
</reference>
<organism evidence="2 3">
    <name type="scientific">Halogeometricum rufum</name>
    <dbReference type="NCBI Taxonomy" id="553469"/>
    <lineage>
        <taxon>Archaea</taxon>
        <taxon>Methanobacteriati</taxon>
        <taxon>Methanobacteriota</taxon>
        <taxon>Stenosarchaea group</taxon>
        <taxon>Halobacteria</taxon>
        <taxon>Halobacteriales</taxon>
        <taxon>Haloferacaceae</taxon>
        <taxon>Halogeometricum</taxon>
    </lineage>
</organism>
<sequence>MDRLDTPRVHRLLASPVGGLFETAPFETLSLRRLPGQFAVRRARAAADVSLGAGPAAFLREADAPPAPHLHDRVEAALAEFAEIRERHEDVAERWEAAFWGDDDSTPDERVALERERRRADAAHARPGDAFGFLVDDHLVPSVAFDVPPPDDARERWAHELAEPERLYGFADSTVTESLPRVSRSKTVFGPGTVEYRLRFATPSLHVGDTAEARVYEPEDAVDELSTVVFFSGLGSLGDRLGYWPEEEAVGRRLARRGYRVVLPDAPWHGRREPLGSYAGEPYLARGPVGHFELYGAAAQEAGVLVEWARSEGAPAVAVGGLSLGGIVALHVAGRCGHWPESMRPDLAAPVAAAGSVTQLLTGSRLVSLLGEDDALTAAGWTGDDLNEFAPLLNPPAKPSLSPERILACYGARDDVAPAASFESLLRRWDVPRRNLVRWDRGHVGTAARLARDDEFQRLLTAELDRLAAANRRAERAAADDGDEDADAAETTT</sequence>
<dbReference type="GO" id="GO:0016787">
    <property type="term" value="F:hydrolase activity"/>
    <property type="evidence" value="ECO:0007669"/>
    <property type="project" value="UniProtKB-KW"/>
</dbReference>
<dbReference type="SUPFAM" id="SSF53474">
    <property type="entry name" value="alpha/beta-Hydrolases"/>
    <property type="match status" value="1"/>
</dbReference>
<evidence type="ECO:0000313" key="3">
    <source>
        <dbReference type="Proteomes" id="UP000198531"/>
    </source>
</evidence>
<dbReference type="EMBL" id="FOYT01000005">
    <property type="protein sequence ID" value="SFR71937.1"/>
    <property type="molecule type" value="Genomic_DNA"/>
</dbReference>
<proteinExistence type="predicted"/>
<dbReference type="AlphaFoldDB" id="A0A1I6IYZ6"/>
<dbReference type="Proteomes" id="UP000198531">
    <property type="component" value="Unassembled WGS sequence"/>
</dbReference>
<gene>
    <name evidence="2" type="ORF">SAMN04487947_3900</name>
</gene>
<feature type="region of interest" description="Disordered" evidence="1">
    <location>
        <begin position="471"/>
        <end position="493"/>
    </location>
</feature>
<name>A0A1I6IYZ6_9EURY</name>
<dbReference type="STRING" id="553469.SAMN04487947_3900"/>
<evidence type="ECO:0000313" key="2">
    <source>
        <dbReference type="EMBL" id="SFR71937.1"/>
    </source>
</evidence>
<evidence type="ECO:0000256" key="1">
    <source>
        <dbReference type="SAM" id="MobiDB-lite"/>
    </source>
</evidence>
<feature type="compositionally biased region" description="Acidic residues" evidence="1">
    <location>
        <begin position="480"/>
        <end position="493"/>
    </location>
</feature>